<feature type="transmembrane region" description="Helical" evidence="2">
    <location>
        <begin position="166"/>
        <end position="188"/>
    </location>
</feature>
<name>A0ABN9XIW9_9DINO</name>
<evidence type="ECO:0000256" key="2">
    <source>
        <dbReference type="SAM" id="Phobius"/>
    </source>
</evidence>
<keyword evidence="2" id="KW-0812">Transmembrane</keyword>
<protein>
    <submittedName>
        <fullName evidence="3">Uncharacterized protein</fullName>
    </submittedName>
</protein>
<evidence type="ECO:0000256" key="1">
    <source>
        <dbReference type="SAM" id="MobiDB-lite"/>
    </source>
</evidence>
<keyword evidence="2" id="KW-0472">Membrane</keyword>
<gene>
    <name evidence="3" type="ORF">PCOR1329_LOCUS77159</name>
</gene>
<comment type="caution">
    <text evidence="3">The sequence shown here is derived from an EMBL/GenBank/DDBJ whole genome shotgun (WGS) entry which is preliminary data.</text>
</comment>
<reference evidence="3" key="1">
    <citation type="submission" date="2023-10" db="EMBL/GenBank/DDBJ databases">
        <authorList>
            <person name="Chen Y."/>
            <person name="Shah S."/>
            <person name="Dougan E. K."/>
            <person name="Thang M."/>
            <person name="Chan C."/>
        </authorList>
    </citation>
    <scope>NUCLEOTIDE SEQUENCE [LARGE SCALE GENOMIC DNA]</scope>
</reference>
<dbReference type="Proteomes" id="UP001189429">
    <property type="component" value="Unassembled WGS sequence"/>
</dbReference>
<dbReference type="EMBL" id="CAUYUJ010020649">
    <property type="protein sequence ID" value="CAK0899714.1"/>
    <property type="molecule type" value="Genomic_DNA"/>
</dbReference>
<sequence length="219" mass="22720">MEPPPARHLLGLAARTPEALPGSPGPGGRVPGPRQIVLQRPREAEWRAADGTPRSPLVDAERAQPPSSAQAERVLNSLWSMFDFVACTRRGPGERGIDLTFVGEGRGAYKKVETLVFVGEGKGSFVPPGGEGGGPESGGLRDACPTPTCPPDTVCGLSRGEFIVRFCAVVIVVLLLLGVVCIAISIAGGGLLREPEPLAASAAAPEAASVHGRHAAERR</sequence>
<proteinExistence type="predicted"/>
<evidence type="ECO:0000313" key="4">
    <source>
        <dbReference type="Proteomes" id="UP001189429"/>
    </source>
</evidence>
<keyword evidence="4" id="KW-1185">Reference proteome</keyword>
<keyword evidence="2" id="KW-1133">Transmembrane helix</keyword>
<organism evidence="3 4">
    <name type="scientific">Prorocentrum cordatum</name>
    <dbReference type="NCBI Taxonomy" id="2364126"/>
    <lineage>
        <taxon>Eukaryota</taxon>
        <taxon>Sar</taxon>
        <taxon>Alveolata</taxon>
        <taxon>Dinophyceae</taxon>
        <taxon>Prorocentrales</taxon>
        <taxon>Prorocentraceae</taxon>
        <taxon>Prorocentrum</taxon>
    </lineage>
</organism>
<evidence type="ECO:0000313" key="3">
    <source>
        <dbReference type="EMBL" id="CAK0899714.1"/>
    </source>
</evidence>
<accession>A0ABN9XIW9</accession>
<feature type="region of interest" description="Disordered" evidence="1">
    <location>
        <begin position="1"/>
        <end position="69"/>
    </location>
</feature>